<gene>
    <name evidence="2" type="ORF">NDU88_001645</name>
</gene>
<organism evidence="2 3">
    <name type="scientific">Pleurodeles waltl</name>
    <name type="common">Iberian ribbed newt</name>
    <dbReference type="NCBI Taxonomy" id="8319"/>
    <lineage>
        <taxon>Eukaryota</taxon>
        <taxon>Metazoa</taxon>
        <taxon>Chordata</taxon>
        <taxon>Craniata</taxon>
        <taxon>Vertebrata</taxon>
        <taxon>Euteleostomi</taxon>
        <taxon>Amphibia</taxon>
        <taxon>Batrachia</taxon>
        <taxon>Caudata</taxon>
        <taxon>Salamandroidea</taxon>
        <taxon>Salamandridae</taxon>
        <taxon>Pleurodelinae</taxon>
        <taxon>Pleurodeles</taxon>
    </lineage>
</organism>
<reference evidence="2" key="1">
    <citation type="journal article" date="2022" name="bioRxiv">
        <title>Sequencing and chromosome-scale assembly of the giantPleurodeles waltlgenome.</title>
        <authorList>
            <person name="Brown T."/>
            <person name="Elewa A."/>
            <person name="Iarovenko S."/>
            <person name="Subramanian E."/>
            <person name="Araus A.J."/>
            <person name="Petzold A."/>
            <person name="Susuki M."/>
            <person name="Suzuki K.-i.T."/>
            <person name="Hayashi T."/>
            <person name="Toyoda A."/>
            <person name="Oliveira C."/>
            <person name="Osipova E."/>
            <person name="Leigh N.D."/>
            <person name="Simon A."/>
            <person name="Yun M.H."/>
        </authorList>
    </citation>
    <scope>NUCLEOTIDE SEQUENCE</scope>
    <source>
        <strain evidence="2">20211129_DDA</strain>
        <tissue evidence="2">Liver</tissue>
    </source>
</reference>
<evidence type="ECO:0000256" key="1">
    <source>
        <dbReference type="SAM" id="MobiDB-lite"/>
    </source>
</evidence>
<dbReference type="AlphaFoldDB" id="A0AAV7V8X5"/>
<comment type="caution">
    <text evidence="2">The sequence shown here is derived from an EMBL/GenBank/DDBJ whole genome shotgun (WGS) entry which is preliminary data.</text>
</comment>
<accession>A0AAV7V8X5</accession>
<evidence type="ECO:0000313" key="3">
    <source>
        <dbReference type="Proteomes" id="UP001066276"/>
    </source>
</evidence>
<dbReference type="EMBL" id="JANPWB010000003">
    <property type="protein sequence ID" value="KAJ1197797.1"/>
    <property type="molecule type" value="Genomic_DNA"/>
</dbReference>
<protein>
    <submittedName>
        <fullName evidence="2">Uncharacterized protein</fullName>
    </submittedName>
</protein>
<sequence length="94" mass="10249">MQGIQVGQGFQAAQERHEKAARSYHDKRHTVSSHGAYVSQAVCMNCMNSLWSTSRQCCSDLVNETLSAARTSYVESVAIFAHLAVYLVGAARAV</sequence>
<dbReference type="Proteomes" id="UP001066276">
    <property type="component" value="Chromosome 2_1"/>
</dbReference>
<proteinExistence type="predicted"/>
<keyword evidence="3" id="KW-1185">Reference proteome</keyword>
<feature type="region of interest" description="Disordered" evidence="1">
    <location>
        <begin position="1"/>
        <end position="28"/>
    </location>
</feature>
<feature type="compositionally biased region" description="Basic and acidic residues" evidence="1">
    <location>
        <begin position="14"/>
        <end position="24"/>
    </location>
</feature>
<name>A0AAV7V8X5_PLEWA</name>
<evidence type="ECO:0000313" key="2">
    <source>
        <dbReference type="EMBL" id="KAJ1197797.1"/>
    </source>
</evidence>